<accession>A0A444WDK4</accession>
<evidence type="ECO:0000313" key="4">
    <source>
        <dbReference type="EMBL" id="RYJ43918.1"/>
    </source>
</evidence>
<evidence type="ECO:0000256" key="1">
    <source>
        <dbReference type="ARBA" id="ARBA00022679"/>
    </source>
</evidence>
<evidence type="ECO:0000256" key="2">
    <source>
        <dbReference type="ARBA" id="ARBA00023315"/>
    </source>
</evidence>
<dbReference type="Pfam" id="PF00583">
    <property type="entry name" value="Acetyltransf_1"/>
    <property type="match status" value="1"/>
</dbReference>
<keyword evidence="5" id="KW-1185">Reference proteome</keyword>
<reference evidence="4 5" key="1">
    <citation type="submission" date="2014-12" db="EMBL/GenBank/DDBJ databases">
        <title>Genome sequence of Flavobacterium beibuense RSKm HC5.</title>
        <authorList>
            <person name="Kim J.F."/>
            <person name="Song J.Y."/>
            <person name="Kwak M.-J."/>
            <person name="Lee S.-W."/>
        </authorList>
    </citation>
    <scope>NUCLEOTIDE SEQUENCE [LARGE SCALE GENOMIC DNA]</scope>
    <source>
        <strain evidence="4 5">RSKm HC5</strain>
    </source>
</reference>
<dbReference type="PANTHER" id="PTHR43420:SF47">
    <property type="entry name" value="N-ACETYLTRANSFERASE DOMAIN-CONTAINING PROTEIN"/>
    <property type="match status" value="1"/>
</dbReference>
<dbReference type="OrthoDB" id="1342666at2"/>
<keyword evidence="2" id="KW-0012">Acyltransferase</keyword>
<proteinExistence type="predicted"/>
<feature type="domain" description="N-acetyltransferase" evidence="3">
    <location>
        <begin position="86"/>
        <end position="226"/>
    </location>
</feature>
<dbReference type="AlphaFoldDB" id="A0A444WDK4"/>
<dbReference type="Gene3D" id="3.40.630.30">
    <property type="match status" value="1"/>
</dbReference>
<dbReference type="SUPFAM" id="SSF55729">
    <property type="entry name" value="Acyl-CoA N-acyltransferases (Nat)"/>
    <property type="match status" value="1"/>
</dbReference>
<evidence type="ECO:0000259" key="3">
    <source>
        <dbReference type="PROSITE" id="PS51186"/>
    </source>
</evidence>
<dbReference type="RefSeq" id="WP_129750572.1">
    <property type="nucleotide sequence ID" value="NZ_JUIW01000004.1"/>
</dbReference>
<protein>
    <submittedName>
        <fullName evidence="4">Acetyltransferase, GNAT family</fullName>
    </submittedName>
</protein>
<name>A0A444WDK4_9FLAO</name>
<dbReference type="InterPro" id="IPR016181">
    <property type="entry name" value="Acyl_CoA_acyltransferase"/>
</dbReference>
<dbReference type="EMBL" id="JUIW01000004">
    <property type="protein sequence ID" value="RYJ43918.1"/>
    <property type="molecule type" value="Genomic_DNA"/>
</dbReference>
<dbReference type="InterPro" id="IPR050680">
    <property type="entry name" value="YpeA/RimI_acetyltransf"/>
</dbReference>
<dbReference type="PROSITE" id="PS51186">
    <property type="entry name" value="GNAT"/>
    <property type="match status" value="1"/>
</dbReference>
<dbReference type="Proteomes" id="UP000289775">
    <property type="component" value="Unassembled WGS sequence"/>
</dbReference>
<evidence type="ECO:0000313" key="5">
    <source>
        <dbReference type="Proteomes" id="UP000289775"/>
    </source>
</evidence>
<dbReference type="InterPro" id="IPR000182">
    <property type="entry name" value="GNAT_dom"/>
</dbReference>
<dbReference type="CDD" id="cd04301">
    <property type="entry name" value="NAT_SF"/>
    <property type="match status" value="1"/>
</dbReference>
<sequence length="226" mass="25558">MINKLAWDSDFFGKRIGEWQTDTPPDANEGFEVVYAKSSKPILKPLEGFEKSHDETRVVFTKKLQNARKVRNTILPFAGSGFSKEDLYPVAFESGKYSRFKLDVKFGEESFKKLYTAWVDNSVTGKFANNILIDTEGGELRGMVTYKVLEHKAVIGLIGILPGYQGKGIGRGLLEYVEKELIETNINELTIPTQLANNGACEFYEKNGYVITETSYISHFWKDDTI</sequence>
<organism evidence="4 5">
    <name type="scientific">Flavobacterium beibuense</name>
    <dbReference type="NCBI Taxonomy" id="657326"/>
    <lineage>
        <taxon>Bacteria</taxon>
        <taxon>Pseudomonadati</taxon>
        <taxon>Bacteroidota</taxon>
        <taxon>Flavobacteriia</taxon>
        <taxon>Flavobacteriales</taxon>
        <taxon>Flavobacteriaceae</taxon>
        <taxon>Flavobacterium</taxon>
    </lineage>
</organism>
<dbReference type="PANTHER" id="PTHR43420">
    <property type="entry name" value="ACETYLTRANSFERASE"/>
    <property type="match status" value="1"/>
</dbReference>
<dbReference type="GO" id="GO:0016747">
    <property type="term" value="F:acyltransferase activity, transferring groups other than amino-acyl groups"/>
    <property type="evidence" value="ECO:0007669"/>
    <property type="project" value="InterPro"/>
</dbReference>
<gene>
    <name evidence="4" type="ORF">NU09_1426</name>
</gene>
<keyword evidence="1 4" id="KW-0808">Transferase</keyword>
<comment type="caution">
    <text evidence="4">The sequence shown here is derived from an EMBL/GenBank/DDBJ whole genome shotgun (WGS) entry which is preliminary data.</text>
</comment>